<reference evidence="2 3" key="1">
    <citation type="submission" date="2016-11" db="EMBL/GenBank/DDBJ databases">
        <title>Interaction between Lactobacillus species and yeast in water kefir.</title>
        <authorList>
            <person name="Behr J."/>
            <person name="Xu D."/>
            <person name="Vogel R.F."/>
        </authorList>
    </citation>
    <scope>NUCLEOTIDE SEQUENCE [LARGE SCALE GENOMIC DNA]</scope>
    <source>
        <strain evidence="2 3">TMW 1.1827</strain>
    </source>
</reference>
<dbReference type="PANTHER" id="PTHR18964:SF170">
    <property type="entry name" value="SUGAR KINASE"/>
    <property type="match status" value="1"/>
</dbReference>
<evidence type="ECO:0000313" key="2">
    <source>
        <dbReference type="EMBL" id="AUJ32768.1"/>
    </source>
</evidence>
<dbReference type="InterPro" id="IPR000600">
    <property type="entry name" value="ROK"/>
</dbReference>
<dbReference type="RefSeq" id="WP_148127031.1">
    <property type="nucleotide sequence ID" value="NZ_CP018180.1"/>
</dbReference>
<dbReference type="CDD" id="cd24152">
    <property type="entry name" value="ASKHA_NBD_ROK-like"/>
    <property type="match status" value="1"/>
</dbReference>
<evidence type="ECO:0000313" key="3">
    <source>
        <dbReference type="Proteomes" id="UP000324497"/>
    </source>
</evidence>
<gene>
    <name evidence="2" type="ORF">BSQ50_09625</name>
</gene>
<dbReference type="AlphaFoldDB" id="A0A3Q8CVA2"/>
<dbReference type="SUPFAM" id="SSF53067">
    <property type="entry name" value="Actin-like ATPase domain"/>
    <property type="match status" value="1"/>
</dbReference>
<dbReference type="PANTHER" id="PTHR18964">
    <property type="entry name" value="ROK (REPRESSOR, ORF, KINASE) FAMILY"/>
    <property type="match status" value="1"/>
</dbReference>
<dbReference type="Gene3D" id="3.30.420.40">
    <property type="match status" value="2"/>
</dbReference>
<proteinExistence type="inferred from homology"/>
<dbReference type="Proteomes" id="UP000324497">
    <property type="component" value="Chromosome"/>
</dbReference>
<dbReference type="Pfam" id="PF00480">
    <property type="entry name" value="ROK"/>
    <property type="match status" value="1"/>
</dbReference>
<accession>A0A3Q8CVA2</accession>
<organism evidence="2 3">
    <name type="scientific">Liquorilactobacillus nagelii</name>
    <dbReference type="NCBI Taxonomy" id="82688"/>
    <lineage>
        <taxon>Bacteria</taxon>
        <taxon>Bacillati</taxon>
        <taxon>Bacillota</taxon>
        <taxon>Bacilli</taxon>
        <taxon>Lactobacillales</taxon>
        <taxon>Lactobacillaceae</taxon>
        <taxon>Liquorilactobacillus</taxon>
    </lineage>
</organism>
<name>A0A3Q8CVA2_9LACO</name>
<evidence type="ECO:0000256" key="1">
    <source>
        <dbReference type="ARBA" id="ARBA00006479"/>
    </source>
</evidence>
<dbReference type="InterPro" id="IPR043129">
    <property type="entry name" value="ATPase_NBD"/>
</dbReference>
<comment type="similarity">
    <text evidence="1">Belongs to the ROK (NagC/XylR) family.</text>
</comment>
<keyword evidence="3" id="KW-1185">Reference proteome</keyword>
<protein>
    <submittedName>
        <fullName evidence="2">Transcriptional regulator</fullName>
    </submittedName>
</protein>
<dbReference type="EMBL" id="CP018180">
    <property type="protein sequence ID" value="AUJ32768.1"/>
    <property type="molecule type" value="Genomic_DNA"/>
</dbReference>
<sequence length="310" mass="33848">MRNYLSIDIGGTNLKYGVIDHSGNLLFKQKLPTPTKKDDFLATFKQIVSKYHRQIGGVAISVPGQVDSQKGIVYHGGSLPFLDQLNFQQLIQADFGELPVGVENDGKAGALAELWLGVLQSHPNSAAVILGTGVGGGIILNNQLLPGCHFQAGELSFMVNNYRLVGNDKLVGMSCSAVEMIEEIATKLNLPDKKDGIAVFEQLSQQESVAWKIFRGYCRRVAYLILNIQSVIDLTTYAIGGGISSQPLLVKTINEEYDKMLLELPLVKQTLTRPQIKKAKFENSANLYGALYGLLQKLDQNLAANRGGKL</sequence>
<dbReference type="KEGG" id="lng:BSQ50_09625"/>